<protein>
    <submittedName>
        <fullName evidence="4">BTB domain-containing protein</fullName>
    </submittedName>
</protein>
<dbReference type="WBParaSite" id="GPUH_0001151601-mRNA-1">
    <property type="protein sequence ID" value="GPUH_0001151601-mRNA-1"/>
    <property type="gene ID" value="GPUH_0001151601"/>
</dbReference>
<name>A0A183DS11_9BILA</name>
<evidence type="ECO:0000256" key="1">
    <source>
        <dbReference type="SAM" id="MobiDB-lite"/>
    </source>
</evidence>
<feature type="region of interest" description="Disordered" evidence="1">
    <location>
        <begin position="1"/>
        <end position="22"/>
    </location>
</feature>
<organism evidence="4">
    <name type="scientific">Gongylonema pulchrum</name>
    <dbReference type="NCBI Taxonomy" id="637853"/>
    <lineage>
        <taxon>Eukaryota</taxon>
        <taxon>Metazoa</taxon>
        <taxon>Ecdysozoa</taxon>
        <taxon>Nematoda</taxon>
        <taxon>Chromadorea</taxon>
        <taxon>Rhabditida</taxon>
        <taxon>Spirurina</taxon>
        <taxon>Spiruromorpha</taxon>
        <taxon>Spiruroidea</taxon>
        <taxon>Gongylonematidae</taxon>
        <taxon>Gongylonema</taxon>
    </lineage>
</organism>
<feature type="compositionally biased region" description="Basic and acidic residues" evidence="1">
    <location>
        <begin position="1"/>
        <end position="21"/>
    </location>
</feature>
<evidence type="ECO:0000313" key="4">
    <source>
        <dbReference type="WBParaSite" id="GPUH_0001151601-mRNA-1"/>
    </source>
</evidence>
<sequence length="182" mass="20131">MVSRRESGELGDTGKQREHPGKAAVSEVQQLLLLLLVSAIKKEAVAQGKAVTSIVGRKRKHKNDLLKARPDIEDFQANPYLYSPEPPKFVSVTSYSRIMAHRIILQGDVKNLRRVAYDNNRFNVAAFAQTYCSATKLTAEGEAVLTGNQNLINAVLSLKDDAKAGQAKWEPVLLSEVNIQQF</sequence>
<evidence type="ECO:0000313" key="2">
    <source>
        <dbReference type="EMBL" id="VDN18859.1"/>
    </source>
</evidence>
<reference evidence="2 3" key="2">
    <citation type="submission" date="2018-11" db="EMBL/GenBank/DDBJ databases">
        <authorList>
            <consortium name="Pathogen Informatics"/>
        </authorList>
    </citation>
    <scope>NUCLEOTIDE SEQUENCE [LARGE SCALE GENOMIC DNA]</scope>
</reference>
<dbReference type="Proteomes" id="UP000271098">
    <property type="component" value="Unassembled WGS sequence"/>
</dbReference>
<keyword evidence="3" id="KW-1185">Reference proteome</keyword>
<gene>
    <name evidence="2" type="ORF">GPUH_LOCUS11502</name>
</gene>
<accession>A0A183DS11</accession>
<proteinExistence type="predicted"/>
<dbReference type="AlphaFoldDB" id="A0A183DS11"/>
<reference evidence="4" key="1">
    <citation type="submission" date="2016-06" db="UniProtKB">
        <authorList>
            <consortium name="WormBaseParasite"/>
        </authorList>
    </citation>
    <scope>IDENTIFICATION</scope>
</reference>
<evidence type="ECO:0000313" key="3">
    <source>
        <dbReference type="Proteomes" id="UP000271098"/>
    </source>
</evidence>
<dbReference type="EMBL" id="UYRT01078599">
    <property type="protein sequence ID" value="VDN18859.1"/>
    <property type="molecule type" value="Genomic_DNA"/>
</dbReference>